<organism evidence="1 2">
    <name type="scientific">Gordonia crocea</name>
    <dbReference type="NCBI Taxonomy" id="589162"/>
    <lineage>
        <taxon>Bacteria</taxon>
        <taxon>Bacillati</taxon>
        <taxon>Actinomycetota</taxon>
        <taxon>Actinomycetes</taxon>
        <taxon>Mycobacteriales</taxon>
        <taxon>Gordoniaceae</taxon>
        <taxon>Gordonia</taxon>
    </lineage>
</organism>
<dbReference type="Proteomes" id="UP000444980">
    <property type="component" value="Unassembled WGS sequence"/>
</dbReference>
<dbReference type="AlphaFoldDB" id="A0A7I9V0I7"/>
<gene>
    <name evidence="1" type="ORF">nbrc107697_26190</name>
</gene>
<sequence>MNVGTAAGDSGIGTEMQSARRQLFGDERVKARFKKRCPPVSQVLDTVGVGIYADHIVTQGGETCCLGGAQAPEADDTDRRFHLGPLHRVYFYNT</sequence>
<keyword evidence="2" id="KW-1185">Reference proteome</keyword>
<name>A0A7I9V0I7_9ACTN</name>
<protein>
    <submittedName>
        <fullName evidence="1">Uncharacterized protein</fullName>
    </submittedName>
</protein>
<evidence type="ECO:0000313" key="2">
    <source>
        <dbReference type="Proteomes" id="UP000444980"/>
    </source>
</evidence>
<evidence type="ECO:0000313" key="1">
    <source>
        <dbReference type="EMBL" id="GED98580.1"/>
    </source>
</evidence>
<dbReference type="EMBL" id="BJOU01000002">
    <property type="protein sequence ID" value="GED98580.1"/>
    <property type="molecule type" value="Genomic_DNA"/>
</dbReference>
<reference evidence="2" key="1">
    <citation type="submission" date="2019-06" db="EMBL/GenBank/DDBJ databases">
        <title>Gordonia isolated from sludge of a wastewater treatment plant.</title>
        <authorList>
            <person name="Tamura T."/>
            <person name="Aoyama K."/>
            <person name="Kang Y."/>
            <person name="Saito S."/>
            <person name="Akiyama N."/>
            <person name="Yazawa K."/>
            <person name="Gonoi T."/>
            <person name="Mikami Y."/>
        </authorList>
    </citation>
    <scope>NUCLEOTIDE SEQUENCE [LARGE SCALE GENOMIC DNA]</scope>
    <source>
        <strain evidence="2">NBRC 107697</strain>
    </source>
</reference>
<comment type="caution">
    <text evidence="1">The sequence shown here is derived from an EMBL/GenBank/DDBJ whole genome shotgun (WGS) entry which is preliminary data.</text>
</comment>
<proteinExistence type="predicted"/>
<accession>A0A7I9V0I7</accession>